<keyword evidence="2" id="KW-0732">Signal</keyword>
<dbReference type="HOGENOM" id="CLU_816099_0_0_11"/>
<feature type="signal peptide" evidence="2">
    <location>
        <begin position="1"/>
        <end position="26"/>
    </location>
</feature>
<accession>D6ZEW9</accession>
<dbReference type="eggNOG" id="COG1434">
    <property type="taxonomic scope" value="Bacteria"/>
</dbReference>
<dbReference type="GO" id="GO:0043164">
    <property type="term" value="P:Gram-negative-bacterium-type cell wall biogenesis"/>
    <property type="evidence" value="ECO:0007669"/>
    <property type="project" value="TreeGrafter"/>
</dbReference>
<sequence>MATHVRRTSSLAACALALLLSAFAVAGAAEASPVQGVDPSCADPQSQYSEDDDADGECSDPQPEPAIAQQDQGSLYSAASAELSAGNVAQAVQDYRGIVEAAPQDANALMYLAGWSTFLSQQGLGDTDDVDLYKSQLETADPARGVDLDRMLTAIQSQASAPLSEEVPAADSLRGAATTIVTLGAGLRPDGSMPQVLLERLKKTLDLALADPEASIIVTGGKPQNGLTEADAMADWLVGQGVDPARVHKEDRSASTVQNALNSASILRSLKPSQLVVVTSANHARRASALLELVAQTALDPGFDLISVASVDPAQAGYDESADPQAGELRAMYRDSFSVVRPGM</sequence>
<dbReference type="InterPro" id="IPR003848">
    <property type="entry name" value="DUF218"/>
</dbReference>
<name>D6ZEW9_SEGRD</name>
<dbReference type="AlphaFoldDB" id="D6ZEW9"/>
<dbReference type="Pfam" id="PF02698">
    <property type="entry name" value="DUF218"/>
    <property type="match status" value="1"/>
</dbReference>
<dbReference type="Gene3D" id="3.40.50.620">
    <property type="entry name" value="HUPs"/>
    <property type="match status" value="1"/>
</dbReference>
<feature type="domain" description="DUF218" evidence="3">
    <location>
        <begin position="179"/>
        <end position="294"/>
    </location>
</feature>
<dbReference type="PANTHER" id="PTHR30336:SF4">
    <property type="entry name" value="ENVELOPE BIOGENESIS FACTOR ELYC"/>
    <property type="match status" value="1"/>
</dbReference>
<evidence type="ECO:0000256" key="2">
    <source>
        <dbReference type="SAM" id="SignalP"/>
    </source>
</evidence>
<evidence type="ECO:0000313" key="4">
    <source>
        <dbReference type="EMBL" id="ADG97493.1"/>
    </source>
</evidence>
<evidence type="ECO:0000256" key="1">
    <source>
        <dbReference type="SAM" id="MobiDB-lite"/>
    </source>
</evidence>
<feature type="chain" id="PRO_5039657811" description="DUF218 domain-containing protein" evidence="2">
    <location>
        <begin position="27"/>
        <end position="344"/>
    </location>
</feature>
<dbReference type="GO" id="GO:0000270">
    <property type="term" value="P:peptidoglycan metabolic process"/>
    <property type="evidence" value="ECO:0007669"/>
    <property type="project" value="TreeGrafter"/>
</dbReference>
<dbReference type="STRING" id="640132.Srot_1020"/>
<evidence type="ECO:0000313" key="5">
    <source>
        <dbReference type="Proteomes" id="UP000002247"/>
    </source>
</evidence>
<proteinExistence type="predicted"/>
<evidence type="ECO:0000259" key="3">
    <source>
        <dbReference type="Pfam" id="PF02698"/>
    </source>
</evidence>
<protein>
    <recommendedName>
        <fullName evidence="3">DUF218 domain-containing protein</fullName>
    </recommendedName>
</protein>
<keyword evidence="5" id="KW-1185">Reference proteome</keyword>
<feature type="compositionally biased region" description="Acidic residues" evidence="1">
    <location>
        <begin position="49"/>
        <end position="58"/>
    </location>
</feature>
<feature type="region of interest" description="Disordered" evidence="1">
    <location>
        <begin position="34"/>
        <end position="73"/>
    </location>
</feature>
<dbReference type="CDD" id="cd06259">
    <property type="entry name" value="YdcF-like"/>
    <property type="match status" value="1"/>
</dbReference>
<dbReference type="GO" id="GO:0005886">
    <property type="term" value="C:plasma membrane"/>
    <property type="evidence" value="ECO:0007669"/>
    <property type="project" value="TreeGrafter"/>
</dbReference>
<dbReference type="InterPro" id="IPR014729">
    <property type="entry name" value="Rossmann-like_a/b/a_fold"/>
</dbReference>
<organism evidence="4 5">
    <name type="scientific">Segniliparus rotundus (strain ATCC BAA-972 / CDC 1076 / CIP 108378 / DSM 44985 / JCM 13578)</name>
    <dbReference type="NCBI Taxonomy" id="640132"/>
    <lineage>
        <taxon>Bacteria</taxon>
        <taxon>Bacillati</taxon>
        <taxon>Actinomycetota</taxon>
        <taxon>Actinomycetes</taxon>
        <taxon>Mycobacteriales</taxon>
        <taxon>Segniliparaceae</taxon>
        <taxon>Segniliparus</taxon>
    </lineage>
</organism>
<dbReference type="PANTHER" id="PTHR30336">
    <property type="entry name" value="INNER MEMBRANE PROTEIN, PROBABLE PERMEASE"/>
    <property type="match status" value="1"/>
</dbReference>
<dbReference type="RefSeq" id="WP_013137949.1">
    <property type="nucleotide sequence ID" value="NC_014168.1"/>
</dbReference>
<dbReference type="InterPro" id="IPR051599">
    <property type="entry name" value="Cell_Envelope_Assoc"/>
</dbReference>
<reference evidence="4 5" key="1">
    <citation type="journal article" date="2010" name="Stand. Genomic Sci.">
        <title>Complete genome sequence of Segniliparus rotundus type strain (CDC 1076).</title>
        <authorList>
            <person name="Sikorski J."/>
            <person name="Lapidus A."/>
            <person name="Copeland A."/>
            <person name="Misra M."/>
            <person name="Glavina Del Rio T."/>
            <person name="Nolan M."/>
            <person name="Lucas S."/>
            <person name="Chen F."/>
            <person name="Tice H."/>
            <person name="Cheng J.F."/>
            <person name="Jando M."/>
            <person name="Schneider S."/>
            <person name="Bruce D."/>
            <person name="Goodwin L."/>
            <person name="Pitluck S."/>
            <person name="Liolios K."/>
            <person name="Mikhailova N."/>
            <person name="Pati A."/>
            <person name="Ivanova N."/>
            <person name="Mavromatis K."/>
            <person name="Chen A."/>
            <person name="Palaniappan K."/>
            <person name="Chertkov O."/>
            <person name="Land M."/>
            <person name="Hauser L."/>
            <person name="Chang Y.J."/>
            <person name="Jeffries C.D."/>
            <person name="Brettin T."/>
            <person name="Detter J.C."/>
            <person name="Han C."/>
            <person name="Rohde M."/>
            <person name="Goker M."/>
            <person name="Bristow J."/>
            <person name="Eisen J.A."/>
            <person name="Markowitz V."/>
            <person name="Hugenholtz P."/>
            <person name="Kyrpides N.C."/>
            <person name="Klenk H.P."/>
        </authorList>
    </citation>
    <scope>NUCLEOTIDE SEQUENCE [LARGE SCALE GENOMIC DNA]</scope>
    <source>
        <strain evidence="5">ATCC BAA-972 / CDC 1076 / CIP 108378 / DSM 44985 / JCM 13578</strain>
    </source>
</reference>
<dbReference type="KEGG" id="srt:Srot_1020"/>
<dbReference type="EMBL" id="CP001958">
    <property type="protein sequence ID" value="ADG97493.1"/>
    <property type="molecule type" value="Genomic_DNA"/>
</dbReference>
<gene>
    <name evidence="4" type="ordered locus">Srot_1020</name>
</gene>
<dbReference type="Proteomes" id="UP000002247">
    <property type="component" value="Chromosome"/>
</dbReference>